<proteinExistence type="predicted"/>
<evidence type="ECO:0000313" key="3">
    <source>
        <dbReference type="EMBL" id="KAG7344207.1"/>
    </source>
</evidence>
<evidence type="ECO:0000256" key="1">
    <source>
        <dbReference type="SAM" id="MobiDB-lite"/>
    </source>
</evidence>
<accession>A0A9K3KI80</accession>
<reference evidence="3" key="2">
    <citation type="submission" date="2021-04" db="EMBL/GenBank/DDBJ databases">
        <authorList>
            <person name="Podell S."/>
        </authorList>
    </citation>
    <scope>NUCLEOTIDE SEQUENCE</scope>
    <source>
        <strain evidence="3">Hildebrandi</strain>
    </source>
</reference>
<evidence type="ECO:0000256" key="2">
    <source>
        <dbReference type="SAM" id="SignalP"/>
    </source>
</evidence>
<keyword evidence="4" id="KW-1185">Reference proteome</keyword>
<feature type="region of interest" description="Disordered" evidence="1">
    <location>
        <begin position="146"/>
        <end position="199"/>
    </location>
</feature>
<reference evidence="3" key="1">
    <citation type="journal article" date="2021" name="Sci. Rep.">
        <title>Diploid genomic architecture of Nitzschia inconspicua, an elite biomass production diatom.</title>
        <authorList>
            <person name="Oliver A."/>
            <person name="Podell S."/>
            <person name="Pinowska A."/>
            <person name="Traller J.C."/>
            <person name="Smith S.R."/>
            <person name="McClure R."/>
            <person name="Beliaev A."/>
            <person name="Bohutskyi P."/>
            <person name="Hill E.A."/>
            <person name="Rabines A."/>
            <person name="Zheng H."/>
            <person name="Allen L.Z."/>
            <person name="Kuo A."/>
            <person name="Grigoriev I.V."/>
            <person name="Allen A.E."/>
            <person name="Hazlebeck D."/>
            <person name="Allen E.E."/>
        </authorList>
    </citation>
    <scope>NUCLEOTIDE SEQUENCE</scope>
    <source>
        <strain evidence="3">Hildebrandi</strain>
    </source>
</reference>
<feature type="compositionally biased region" description="Basic and acidic residues" evidence="1">
    <location>
        <begin position="179"/>
        <end position="193"/>
    </location>
</feature>
<feature type="region of interest" description="Disordered" evidence="1">
    <location>
        <begin position="71"/>
        <end position="93"/>
    </location>
</feature>
<feature type="signal peptide" evidence="2">
    <location>
        <begin position="1"/>
        <end position="23"/>
    </location>
</feature>
<feature type="compositionally biased region" description="Acidic residues" evidence="1">
    <location>
        <begin position="71"/>
        <end position="81"/>
    </location>
</feature>
<dbReference type="Proteomes" id="UP000693970">
    <property type="component" value="Unassembled WGS sequence"/>
</dbReference>
<comment type="caution">
    <text evidence="3">The sequence shown here is derived from an EMBL/GenBank/DDBJ whole genome shotgun (WGS) entry which is preliminary data.</text>
</comment>
<dbReference type="EMBL" id="JAGRRH010000023">
    <property type="protein sequence ID" value="KAG7344207.1"/>
    <property type="molecule type" value="Genomic_DNA"/>
</dbReference>
<evidence type="ECO:0000313" key="4">
    <source>
        <dbReference type="Proteomes" id="UP000693970"/>
    </source>
</evidence>
<organism evidence="3 4">
    <name type="scientific">Nitzschia inconspicua</name>
    <dbReference type="NCBI Taxonomy" id="303405"/>
    <lineage>
        <taxon>Eukaryota</taxon>
        <taxon>Sar</taxon>
        <taxon>Stramenopiles</taxon>
        <taxon>Ochrophyta</taxon>
        <taxon>Bacillariophyta</taxon>
        <taxon>Bacillariophyceae</taxon>
        <taxon>Bacillariophycidae</taxon>
        <taxon>Bacillariales</taxon>
        <taxon>Bacillariaceae</taxon>
        <taxon>Nitzschia</taxon>
    </lineage>
</organism>
<protein>
    <submittedName>
        <fullName evidence="3">Uncharacterized protein</fullName>
    </submittedName>
</protein>
<keyword evidence="2" id="KW-0732">Signal</keyword>
<dbReference type="AlphaFoldDB" id="A0A9K3KI80"/>
<name>A0A9K3KI80_9STRA</name>
<feature type="chain" id="PRO_5039909430" evidence="2">
    <location>
        <begin position="24"/>
        <end position="199"/>
    </location>
</feature>
<gene>
    <name evidence="3" type="ORF">IV203_022215</name>
</gene>
<sequence length="199" mass="22468">MMHIPGTRVSIVSRVLILLCVQGDDEEGSARQFACGRGQSGIKSLVLHNKDGTIFYDSSWIAGVDHTQNEDYDNIYDDSDYESSGSETDVDLEPDYDAEQDYNDEHENSQENSIQEELSYADQSIDDEDIDEEGDGIDQLDLIFQDNNNENEDEEAQNQETEHEAIFEGSLRRSSRQSHVSDRLSRTDGKELQSKALCS</sequence>